<proteinExistence type="predicted"/>
<accession>A0A165D1P4</accession>
<evidence type="ECO:0000256" key="5">
    <source>
        <dbReference type="ARBA" id="ARBA00022670"/>
    </source>
</evidence>
<dbReference type="EC" id="3.4.14.10" evidence="4"/>
<dbReference type="CDD" id="cd11377">
    <property type="entry name" value="Pro-peptidase_S53"/>
    <property type="match status" value="1"/>
</dbReference>
<comment type="cofactor">
    <cofactor evidence="11">
        <name>Ca(2+)</name>
        <dbReference type="ChEBI" id="CHEBI:29108"/>
    </cofactor>
    <text evidence="11">Binds 1 Ca(2+) ion per subunit.</text>
</comment>
<dbReference type="InterPro" id="IPR050819">
    <property type="entry name" value="Tripeptidyl-peptidase_I"/>
</dbReference>
<dbReference type="PANTHER" id="PTHR14218">
    <property type="entry name" value="PROTEASE S8 TRIPEPTIDYL PEPTIDASE I CLN2"/>
    <property type="match status" value="1"/>
</dbReference>
<dbReference type="Pfam" id="PF00082">
    <property type="entry name" value="Peptidase_S8"/>
    <property type="match status" value="1"/>
</dbReference>
<comment type="subcellular location">
    <subcellularLocation>
        <location evidence="3">Secreted</location>
        <location evidence="3">Extracellular space</location>
    </subcellularLocation>
</comment>
<feature type="binding site" evidence="11">
    <location>
        <position position="556"/>
    </location>
    <ligand>
        <name>Ca(2+)</name>
        <dbReference type="ChEBI" id="CHEBI:29108"/>
    </ligand>
</feature>
<evidence type="ECO:0000256" key="7">
    <source>
        <dbReference type="ARBA" id="ARBA00022801"/>
    </source>
</evidence>
<dbReference type="GO" id="GO:0005576">
    <property type="term" value="C:extracellular region"/>
    <property type="evidence" value="ECO:0007669"/>
    <property type="project" value="UniProtKB-SubCell"/>
</dbReference>
<dbReference type="STRING" id="1314785.A0A165D1P4"/>
<evidence type="ECO:0000256" key="1">
    <source>
        <dbReference type="ARBA" id="ARBA00001910"/>
    </source>
</evidence>
<dbReference type="OrthoDB" id="409122at2759"/>
<keyword evidence="15" id="KW-1185">Reference proteome</keyword>
<dbReference type="PROSITE" id="PS51695">
    <property type="entry name" value="SEDOLISIN"/>
    <property type="match status" value="1"/>
</dbReference>
<dbReference type="GO" id="GO:0004252">
    <property type="term" value="F:serine-type endopeptidase activity"/>
    <property type="evidence" value="ECO:0007669"/>
    <property type="project" value="UniProtKB-UniRule"/>
</dbReference>
<dbReference type="Pfam" id="PF09286">
    <property type="entry name" value="Pro-kuma_activ"/>
    <property type="match status" value="1"/>
</dbReference>
<dbReference type="CDD" id="cd04056">
    <property type="entry name" value="Peptidases_S53"/>
    <property type="match status" value="1"/>
</dbReference>
<evidence type="ECO:0000256" key="11">
    <source>
        <dbReference type="PROSITE-ProRule" id="PRU01032"/>
    </source>
</evidence>
<dbReference type="GeneID" id="63827880"/>
<dbReference type="GO" id="GO:0006508">
    <property type="term" value="P:proteolysis"/>
    <property type="evidence" value="ECO:0007669"/>
    <property type="project" value="UniProtKB-KW"/>
</dbReference>
<feature type="domain" description="Peptidase S53" evidence="13">
    <location>
        <begin position="223"/>
        <end position="577"/>
    </location>
</feature>
<evidence type="ECO:0000256" key="10">
    <source>
        <dbReference type="ARBA" id="ARBA00023145"/>
    </source>
</evidence>
<dbReference type="InterPro" id="IPR015366">
    <property type="entry name" value="S53_propep"/>
</dbReference>
<gene>
    <name evidence="14" type="ORF">LAESUDRAFT_738083</name>
</gene>
<keyword evidence="7 11" id="KW-0378">Hydrolase</keyword>
<feature type="chain" id="PRO_5007856336" description="tripeptidyl-peptidase II" evidence="12">
    <location>
        <begin position="21"/>
        <end position="577"/>
    </location>
</feature>
<feature type="active site" description="Charge relay system" evidence="11">
    <location>
        <position position="299"/>
    </location>
</feature>
<dbReference type="InterPro" id="IPR000209">
    <property type="entry name" value="Peptidase_S8/S53_dom"/>
</dbReference>
<dbReference type="InParanoid" id="A0A165D1P4"/>
<keyword evidence="8 11" id="KW-0720">Serine protease</keyword>
<keyword evidence="10" id="KW-0865">Zymogen</keyword>
<dbReference type="RefSeq" id="XP_040761711.1">
    <property type="nucleotide sequence ID" value="XM_040910851.1"/>
</dbReference>
<dbReference type="SUPFAM" id="SSF54897">
    <property type="entry name" value="Protease propeptides/inhibitors"/>
    <property type="match status" value="1"/>
</dbReference>
<feature type="binding site" evidence="11">
    <location>
        <position position="535"/>
    </location>
    <ligand>
        <name>Ca(2+)</name>
        <dbReference type="ChEBI" id="CHEBI:29108"/>
    </ligand>
</feature>
<dbReference type="InterPro" id="IPR036852">
    <property type="entry name" value="Peptidase_S8/S53_dom_sf"/>
</dbReference>
<dbReference type="EMBL" id="KV427640">
    <property type="protein sequence ID" value="KZT03971.1"/>
    <property type="molecule type" value="Genomic_DNA"/>
</dbReference>
<comment type="catalytic activity">
    <reaction evidence="1">
        <text>Release of an N-terminal tripeptide from a polypeptide.</text>
        <dbReference type="EC" id="3.4.14.10"/>
    </reaction>
</comment>
<dbReference type="SUPFAM" id="SSF52743">
    <property type="entry name" value="Subtilisin-like"/>
    <property type="match status" value="1"/>
</dbReference>
<evidence type="ECO:0000256" key="2">
    <source>
        <dbReference type="ARBA" id="ARBA00002451"/>
    </source>
</evidence>
<dbReference type="Gene3D" id="3.40.50.200">
    <property type="entry name" value="Peptidase S8/S53 domain"/>
    <property type="match status" value="1"/>
</dbReference>
<feature type="active site" description="Charge relay system" evidence="11">
    <location>
        <position position="303"/>
    </location>
</feature>
<dbReference type="GO" id="GO:0046872">
    <property type="term" value="F:metal ion binding"/>
    <property type="evidence" value="ECO:0007669"/>
    <property type="project" value="UniProtKB-UniRule"/>
</dbReference>
<keyword evidence="5 11" id="KW-0645">Protease</keyword>
<evidence type="ECO:0000259" key="13">
    <source>
        <dbReference type="PROSITE" id="PS51695"/>
    </source>
</evidence>
<sequence>MMYKNTLVAVSLSALALGSAIPVCEESVWDWFEVQLHEFLDNVPNGFSFDGTAESSTNLTLRIALAQSNFDGLVEALYNVSDPSSEYYGQYLSKEEVDSFVQPDSESVEAVTSWLSEYDLTATNLSSAGDILSVELTVGQANDLLSADYSLFTHEATGQQTLRTLNYSIPVDLANHVNFVHPTVTFPLFMNNTPIIEVHPASNQSQVRSAQKRDSACGTGTPWITPACLQELYDIPTTAAFSLLNQIAVTGYDNEYAQAADLESFLSEYRTDMSPNTTFSTVTLNGGENPQNKSDAGTEANLDVQYVMGLATNVSTTFISTGGDFAQALLDTADYLLGETSPPQVVSTSYGTDESSIGEMFALSLCNAYAQLGARGVSVLFASGDGGVSGNKDDGSCTAFVPTFPSGCPFVTSVGATINLPTEEGASFSSGGFSNYWPQPSYQASAVSAYLSALGSNDTGLYNVSGRAYPDVAAYGSQFEIYTGGALTIVSGTSCSTPTFAAVIALLNDELINAGKNALGFLNPWLYANSGALNDVATGNNLACSDGSTGFYAAAGWDPVTGLGTPNYSSLKSAAGL</sequence>
<dbReference type="PANTHER" id="PTHR14218:SF15">
    <property type="entry name" value="TRIPEPTIDYL-PEPTIDASE 1"/>
    <property type="match status" value="1"/>
</dbReference>
<evidence type="ECO:0000256" key="12">
    <source>
        <dbReference type="SAM" id="SignalP"/>
    </source>
</evidence>
<evidence type="ECO:0000256" key="3">
    <source>
        <dbReference type="ARBA" id="ARBA00004239"/>
    </source>
</evidence>
<feature type="active site" description="Charge relay system" evidence="11">
    <location>
        <position position="494"/>
    </location>
</feature>
<evidence type="ECO:0000256" key="4">
    <source>
        <dbReference type="ARBA" id="ARBA00012462"/>
    </source>
</evidence>
<comment type="function">
    <text evidence="2">Secreted tripeptidyl-peptidase which degrades proteins at acidic pHs and is involved in virulence.</text>
</comment>
<feature type="binding site" evidence="11">
    <location>
        <position position="558"/>
    </location>
    <ligand>
        <name>Ca(2+)</name>
        <dbReference type="ChEBI" id="CHEBI:29108"/>
    </ligand>
</feature>
<keyword evidence="12" id="KW-0732">Signal</keyword>
<protein>
    <recommendedName>
        <fullName evidence="4">tripeptidyl-peptidase II</fullName>
        <ecNumber evidence="4">3.4.14.10</ecNumber>
    </recommendedName>
</protein>
<dbReference type="GO" id="GO:0008240">
    <property type="term" value="F:tripeptidyl-peptidase activity"/>
    <property type="evidence" value="ECO:0007669"/>
    <property type="project" value="UniProtKB-EC"/>
</dbReference>
<keyword evidence="6 11" id="KW-0479">Metal-binding</keyword>
<dbReference type="SMART" id="SM00944">
    <property type="entry name" value="Pro-kuma_activ"/>
    <property type="match status" value="1"/>
</dbReference>
<evidence type="ECO:0000256" key="9">
    <source>
        <dbReference type="ARBA" id="ARBA00022837"/>
    </source>
</evidence>
<evidence type="ECO:0000313" key="15">
    <source>
        <dbReference type="Proteomes" id="UP000076871"/>
    </source>
</evidence>
<dbReference type="Proteomes" id="UP000076871">
    <property type="component" value="Unassembled WGS sequence"/>
</dbReference>
<dbReference type="InterPro" id="IPR030400">
    <property type="entry name" value="Sedolisin_dom"/>
</dbReference>
<dbReference type="PROSITE" id="PS00138">
    <property type="entry name" value="SUBTILASE_SER"/>
    <property type="match status" value="1"/>
</dbReference>
<evidence type="ECO:0000256" key="8">
    <source>
        <dbReference type="ARBA" id="ARBA00022825"/>
    </source>
</evidence>
<dbReference type="AlphaFoldDB" id="A0A165D1P4"/>
<keyword evidence="9 11" id="KW-0106">Calcium</keyword>
<organism evidence="14 15">
    <name type="scientific">Laetiporus sulphureus 93-53</name>
    <dbReference type="NCBI Taxonomy" id="1314785"/>
    <lineage>
        <taxon>Eukaryota</taxon>
        <taxon>Fungi</taxon>
        <taxon>Dikarya</taxon>
        <taxon>Basidiomycota</taxon>
        <taxon>Agaricomycotina</taxon>
        <taxon>Agaricomycetes</taxon>
        <taxon>Polyporales</taxon>
        <taxon>Laetiporus</taxon>
    </lineage>
</organism>
<feature type="binding site" evidence="11">
    <location>
        <position position="536"/>
    </location>
    <ligand>
        <name>Ca(2+)</name>
        <dbReference type="ChEBI" id="CHEBI:29108"/>
    </ligand>
</feature>
<dbReference type="InterPro" id="IPR023828">
    <property type="entry name" value="Peptidase_S8_Ser-AS"/>
</dbReference>
<reference evidence="14 15" key="1">
    <citation type="journal article" date="2016" name="Mol. Biol. Evol.">
        <title>Comparative Genomics of Early-Diverging Mushroom-Forming Fungi Provides Insights into the Origins of Lignocellulose Decay Capabilities.</title>
        <authorList>
            <person name="Nagy L.G."/>
            <person name="Riley R."/>
            <person name="Tritt A."/>
            <person name="Adam C."/>
            <person name="Daum C."/>
            <person name="Floudas D."/>
            <person name="Sun H."/>
            <person name="Yadav J.S."/>
            <person name="Pangilinan J."/>
            <person name="Larsson K.H."/>
            <person name="Matsuura K."/>
            <person name="Barry K."/>
            <person name="Labutti K."/>
            <person name="Kuo R."/>
            <person name="Ohm R.A."/>
            <person name="Bhattacharya S.S."/>
            <person name="Shirouzu T."/>
            <person name="Yoshinaga Y."/>
            <person name="Martin F.M."/>
            <person name="Grigoriev I.V."/>
            <person name="Hibbett D.S."/>
        </authorList>
    </citation>
    <scope>NUCLEOTIDE SEQUENCE [LARGE SCALE GENOMIC DNA]</scope>
    <source>
        <strain evidence="14 15">93-53</strain>
    </source>
</reference>
<evidence type="ECO:0000256" key="6">
    <source>
        <dbReference type="ARBA" id="ARBA00022723"/>
    </source>
</evidence>
<evidence type="ECO:0000313" key="14">
    <source>
        <dbReference type="EMBL" id="KZT03971.1"/>
    </source>
</evidence>
<feature type="signal peptide" evidence="12">
    <location>
        <begin position="1"/>
        <end position="20"/>
    </location>
</feature>
<name>A0A165D1P4_9APHY</name>